<dbReference type="STRING" id="494026.PGLA_07410"/>
<proteinExistence type="predicted"/>
<gene>
    <name evidence="2" type="ORF">PGLA_07410</name>
</gene>
<dbReference type="RefSeq" id="WP_068530969.1">
    <property type="nucleotide sequence ID" value="NZ_LVJH01000007.1"/>
</dbReference>
<dbReference type="CDD" id="cd04301">
    <property type="entry name" value="NAT_SF"/>
    <property type="match status" value="1"/>
</dbReference>
<dbReference type="Pfam" id="PF00583">
    <property type="entry name" value="Acetyltransf_1"/>
    <property type="match status" value="1"/>
</dbReference>
<dbReference type="InterPro" id="IPR000182">
    <property type="entry name" value="GNAT_dom"/>
</dbReference>
<evidence type="ECO:0000259" key="1">
    <source>
        <dbReference type="PROSITE" id="PS51186"/>
    </source>
</evidence>
<dbReference type="OrthoDB" id="8479334at2"/>
<dbReference type="AlphaFoldDB" id="A0A168MBI3"/>
<dbReference type="InterPro" id="IPR016181">
    <property type="entry name" value="Acyl_CoA_acyltransferase"/>
</dbReference>
<evidence type="ECO:0000313" key="3">
    <source>
        <dbReference type="Proteomes" id="UP000076967"/>
    </source>
</evidence>
<dbReference type="GO" id="GO:0016747">
    <property type="term" value="F:acyltransferase activity, transferring groups other than amino-acyl groups"/>
    <property type="evidence" value="ECO:0007669"/>
    <property type="project" value="InterPro"/>
</dbReference>
<dbReference type="EMBL" id="LVJH01000007">
    <property type="protein sequence ID" value="OAB44474.1"/>
    <property type="molecule type" value="Genomic_DNA"/>
</dbReference>
<keyword evidence="3" id="KW-1185">Reference proteome</keyword>
<dbReference type="Gene3D" id="3.40.630.30">
    <property type="match status" value="1"/>
</dbReference>
<dbReference type="PROSITE" id="PS51186">
    <property type="entry name" value="GNAT"/>
    <property type="match status" value="1"/>
</dbReference>
<protein>
    <recommendedName>
        <fullName evidence="1">N-acetyltransferase domain-containing protein</fullName>
    </recommendedName>
</protein>
<dbReference type="Proteomes" id="UP000076967">
    <property type="component" value="Unassembled WGS sequence"/>
</dbReference>
<comment type="caution">
    <text evidence="2">The sequence shown here is derived from an EMBL/GenBank/DDBJ whole genome shotgun (WGS) entry which is preliminary data.</text>
</comment>
<feature type="domain" description="N-acetyltransferase" evidence="1">
    <location>
        <begin position="6"/>
        <end position="167"/>
    </location>
</feature>
<organism evidence="2 3">
    <name type="scientific">Paenibacillus glacialis</name>
    <dbReference type="NCBI Taxonomy" id="494026"/>
    <lineage>
        <taxon>Bacteria</taxon>
        <taxon>Bacillati</taxon>
        <taxon>Bacillota</taxon>
        <taxon>Bacilli</taxon>
        <taxon>Bacillales</taxon>
        <taxon>Paenibacillaceae</taxon>
        <taxon>Paenibacillus</taxon>
    </lineage>
</organism>
<reference evidence="2 3" key="1">
    <citation type="submission" date="2016-03" db="EMBL/GenBank/DDBJ databases">
        <title>Draft genome sequence of Paenibacillus glacialis DSM 22343.</title>
        <authorList>
            <person name="Shin S.-K."/>
            <person name="Yi H."/>
        </authorList>
    </citation>
    <scope>NUCLEOTIDE SEQUENCE [LARGE SCALE GENOMIC DNA]</scope>
    <source>
        <strain evidence="2 3">DSM 22343</strain>
    </source>
</reference>
<evidence type="ECO:0000313" key="2">
    <source>
        <dbReference type="EMBL" id="OAB44474.1"/>
    </source>
</evidence>
<name>A0A168MBI3_9BACL</name>
<sequence length="167" mass="19819">MDIEIVKVKVEEREILARLIELYEYDFSEFENSDVNSLGLYGYTYLDFYWTEERRFPYFIKVDGNLAGFVLVCDYCYVSKDKDTLNIGEFFVMKKYRRSGIGKYVAKKVFKMHPSKWELTVHPNNPTSQIFWESVIQEIVGADFMKYLDVEDVYDDVLGTAYTFRTD</sequence>
<dbReference type="SUPFAM" id="SSF55729">
    <property type="entry name" value="Acyl-CoA N-acyltransferases (Nat)"/>
    <property type="match status" value="1"/>
</dbReference>
<accession>A0A168MBI3</accession>